<dbReference type="AlphaFoldDB" id="A0A1Y1ZUJ3"/>
<feature type="region of interest" description="Disordered" evidence="1">
    <location>
        <begin position="61"/>
        <end position="88"/>
    </location>
</feature>
<gene>
    <name evidence="2" type="ORF">BCR34DRAFT_586150</name>
</gene>
<evidence type="ECO:0000313" key="3">
    <source>
        <dbReference type="Proteomes" id="UP000193144"/>
    </source>
</evidence>
<protein>
    <submittedName>
        <fullName evidence="2">Uncharacterized protein</fullName>
    </submittedName>
</protein>
<reference evidence="2 3" key="1">
    <citation type="submission" date="2016-07" db="EMBL/GenBank/DDBJ databases">
        <title>Pervasive Adenine N6-methylation of Active Genes in Fungi.</title>
        <authorList>
            <consortium name="DOE Joint Genome Institute"/>
            <person name="Mondo S.J."/>
            <person name="Dannebaum R.O."/>
            <person name="Kuo R.C."/>
            <person name="Labutti K."/>
            <person name="Haridas S."/>
            <person name="Kuo A."/>
            <person name="Salamov A."/>
            <person name="Ahrendt S.R."/>
            <person name="Lipzen A."/>
            <person name="Sullivan W."/>
            <person name="Andreopoulos W.B."/>
            <person name="Clum A."/>
            <person name="Lindquist E."/>
            <person name="Daum C."/>
            <person name="Ramamoorthy G.K."/>
            <person name="Gryganskyi A."/>
            <person name="Culley D."/>
            <person name="Magnuson J.K."/>
            <person name="James T.Y."/>
            <person name="O'Malley M.A."/>
            <person name="Stajich J.E."/>
            <person name="Spatafora J.W."/>
            <person name="Visel A."/>
            <person name="Grigoriev I.V."/>
        </authorList>
    </citation>
    <scope>NUCLEOTIDE SEQUENCE [LARGE SCALE GENOMIC DNA]</scope>
    <source>
        <strain evidence="2 3">CBS 115471</strain>
    </source>
</reference>
<accession>A0A1Y1ZUJ3</accession>
<keyword evidence="3" id="KW-1185">Reference proteome</keyword>
<dbReference type="Proteomes" id="UP000193144">
    <property type="component" value="Unassembled WGS sequence"/>
</dbReference>
<dbReference type="EMBL" id="MCFA01000037">
    <property type="protein sequence ID" value="ORY13933.1"/>
    <property type="molecule type" value="Genomic_DNA"/>
</dbReference>
<evidence type="ECO:0000313" key="2">
    <source>
        <dbReference type="EMBL" id="ORY13933.1"/>
    </source>
</evidence>
<comment type="caution">
    <text evidence="2">The sequence shown here is derived from an EMBL/GenBank/DDBJ whole genome shotgun (WGS) entry which is preliminary data.</text>
</comment>
<proteinExistence type="predicted"/>
<evidence type="ECO:0000256" key="1">
    <source>
        <dbReference type="SAM" id="MobiDB-lite"/>
    </source>
</evidence>
<name>A0A1Y1ZUJ3_9PLEO</name>
<sequence>MVGEKNLALSVTRVSYERRQPAHHSSSKFSAGKTISLRGIQGPLLKTRRLLLISASPPEVVTRNPDRLGGGNRKAAPREGEQPAPMGSRASLSYEQEVGDVPNTRLLLLLFFLDFSSLILSHSGAIVVHALFFHSPASSRCYCTTQSSNLRTQAPHKRAHTTVGLVTPRTQCKNAARANRTVAATAAATKKMPSWRREGI</sequence>
<organism evidence="2 3">
    <name type="scientific">Clohesyomyces aquaticus</name>
    <dbReference type="NCBI Taxonomy" id="1231657"/>
    <lineage>
        <taxon>Eukaryota</taxon>
        <taxon>Fungi</taxon>
        <taxon>Dikarya</taxon>
        <taxon>Ascomycota</taxon>
        <taxon>Pezizomycotina</taxon>
        <taxon>Dothideomycetes</taxon>
        <taxon>Pleosporomycetidae</taxon>
        <taxon>Pleosporales</taxon>
        <taxon>Lindgomycetaceae</taxon>
        <taxon>Clohesyomyces</taxon>
    </lineage>
</organism>